<dbReference type="AlphaFoldDB" id="A0A939IMQ2"/>
<dbReference type="RefSeq" id="WP_206561204.1">
    <property type="nucleotide sequence ID" value="NZ_JAFKCZ010000009.1"/>
</dbReference>
<evidence type="ECO:0000313" key="3">
    <source>
        <dbReference type="Proteomes" id="UP000664303"/>
    </source>
</evidence>
<dbReference type="EMBL" id="JAFKCZ010000009">
    <property type="protein sequence ID" value="MBN7797760.1"/>
    <property type="molecule type" value="Genomic_DNA"/>
</dbReference>
<gene>
    <name evidence="2" type="ORF">JYP50_14210</name>
</gene>
<organism evidence="2 3">
    <name type="scientific">Parahaliea mediterranea</name>
    <dbReference type="NCBI Taxonomy" id="651086"/>
    <lineage>
        <taxon>Bacteria</taxon>
        <taxon>Pseudomonadati</taxon>
        <taxon>Pseudomonadota</taxon>
        <taxon>Gammaproteobacteria</taxon>
        <taxon>Cellvibrionales</taxon>
        <taxon>Halieaceae</taxon>
        <taxon>Parahaliea</taxon>
    </lineage>
</organism>
<evidence type="ECO:0000256" key="1">
    <source>
        <dbReference type="SAM" id="MobiDB-lite"/>
    </source>
</evidence>
<reference evidence="2" key="1">
    <citation type="submission" date="2021-02" db="EMBL/GenBank/DDBJ databases">
        <title>PHA producing bacteria isolated from coastal sediment in Guangdong, Shenzhen.</title>
        <authorList>
            <person name="Zheng W."/>
            <person name="Yu S."/>
            <person name="Huang Y."/>
        </authorList>
    </citation>
    <scope>NUCLEOTIDE SEQUENCE</scope>
    <source>
        <strain evidence="2">TN14-10</strain>
    </source>
</reference>
<proteinExistence type="predicted"/>
<name>A0A939IMQ2_9GAMM</name>
<sequence length="103" mass="11453">MPPKQTIHHNFMSYDPFTDERIDPPTSDGLYAHPDLTNSLHVAVARAKALIGPIDSETLNNHAHLVEKMVREGRDHLAMAPEDENSPLYRPLNRSGFVGGSKP</sequence>
<evidence type="ECO:0000313" key="2">
    <source>
        <dbReference type="EMBL" id="MBN7797760.1"/>
    </source>
</evidence>
<keyword evidence="3" id="KW-1185">Reference proteome</keyword>
<accession>A0A939IMQ2</accession>
<dbReference type="Proteomes" id="UP000664303">
    <property type="component" value="Unassembled WGS sequence"/>
</dbReference>
<comment type="caution">
    <text evidence="2">The sequence shown here is derived from an EMBL/GenBank/DDBJ whole genome shotgun (WGS) entry which is preliminary data.</text>
</comment>
<feature type="region of interest" description="Disordered" evidence="1">
    <location>
        <begin position="77"/>
        <end position="103"/>
    </location>
</feature>
<protein>
    <submittedName>
        <fullName evidence="2">Uncharacterized protein</fullName>
    </submittedName>
</protein>